<dbReference type="EMBL" id="CP017686">
    <property type="protein sequence ID" value="AYQ55048.1"/>
    <property type="molecule type" value="Genomic_DNA"/>
</dbReference>
<dbReference type="SUPFAM" id="SSF53335">
    <property type="entry name" value="S-adenosyl-L-methionine-dependent methyltransferases"/>
    <property type="match status" value="1"/>
</dbReference>
<dbReference type="OMA" id="LAWDKEY"/>
<dbReference type="Pfam" id="PF08241">
    <property type="entry name" value="Methyltransf_11"/>
    <property type="match status" value="1"/>
</dbReference>
<feature type="domain" description="Methyltransferase type 11" evidence="1">
    <location>
        <begin position="39"/>
        <end position="133"/>
    </location>
</feature>
<protein>
    <submittedName>
        <fullName evidence="2">Ubiquinone/menaquinone biosynthesis protein</fullName>
    </submittedName>
</protein>
<dbReference type="InterPro" id="IPR013216">
    <property type="entry name" value="Methyltransf_11"/>
</dbReference>
<evidence type="ECO:0000313" key="3">
    <source>
        <dbReference type="Proteomes" id="UP000273278"/>
    </source>
</evidence>
<sequence length="201" mass="22143">MDPDTQKEAWDRLYSSQGRPWRGVADISWTGIGPGTRVLDLGCGNGKTSEALLERGCEVTGADFSEAAVESCIRLLGHRAEFVTADCRDLPFPDGSFEAVVAVHVFEHVPAEDLGKAVSEALRVTVPGGRICIRCFAEGDMRSGGRKEDVRNGILYRYFSEDDIRGMFRGEDVISVEHVDEPTRFGTVRRRLECVIGKASF</sequence>
<dbReference type="PANTHER" id="PTHR43591">
    <property type="entry name" value="METHYLTRANSFERASE"/>
    <property type="match status" value="1"/>
</dbReference>
<reference evidence="2 3" key="1">
    <citation type="submission" date="2016-10" db="EMBL/GenBank/DDBJ databases">
        <title>Complete genome of the TMA-utilizing, human hosted archaeon Methanomethylophilus alvus Gen. nov, sp. nov., strain Mx-05, derived from a pure culture.</title>
        <authorList>
            <person name="Brugere J.-F."/>
            <person name="Ben Hania W."/>
            <person name="Chaudhary P.P."/>
            <person name="Gaci N."/>
            <person name="Borrel G."/>
            <person name="Cao Van Tuat L."/>
            <person name="Fardeau M.-L."/>
            <person name="Harris H.M.B."/>
            <person name="O'Toole P.W."/>
            <person name="Ollivier B."/>
        </authorList>
    </citation>
    <scope>NUCLEOTIDE SEQUENCE [LARGE SCALE GENOMIC DNA]</scope>
    <source>
        <strain evidence="2 3">Mx-05</strain>
    </source>
</reference>
<keyword evidence="2" id="KW-0830">Ubiquinone</keyword>
<dbReference type="InterPro" id="IPR029063">
    <property type="entry name" value="SAM-dependent_MTases_sf"/>
</dbReference>
<dbReference type="Gene3D" id="3.40.50.150">
    <property type="entry name" value="Vaccinia Virus protein VP39"/>
    <property type="match status" value="1"/>
</dbReference>
<dbReference type="GO" id="GO:0008757">
    <property type="term" value="F:S-adenosylmethionine-dependent methyltransferase activity"/>
    <property type="evidence" value="ECO:0007669"/>
    <property type="project" value="InterPro"/>
</dbReference>
<gene>
    <name evidence="2" type="ORF">BKD89_04425</name>
</gene>
<evidence type="ECO:0000259" key="1">
    <source>
        <dbReference type="Pfam" id="PF08241"/>
    </source>
</evidence>
<proteinExistence type="predicted"/>
<organism evidence="2 3">
    <name type="scientific">Methanomethylophilus alvi</name>
    <dbReference type="NCBI Taxonomy" id="1291540"/>
    <lineage>
        <taxon>Archaea</taxon>
        <taxon>Methanobacteriati</taxon>
        <taxon>Thermoplasmatota</taxon>
        <taxon>Thermoplasmata</taxon>
        <taxon>Methanomassiliicoccales</taxon>
        <taxon>Methanomethylophilaceae</taxon>
        <taxon>Methanomethylophilus</taxon>
    </lineage>
</organism>
<dbReference type="Proteomes" id="UP000273278">
    <property type="component" value="Chromosome"/>
</dbReference>
<name>A0A3G3IH88_9ARCH</name>
<dbReference type="CDD" id="cd02440">
    <property type="entry name" value="AdoMet_MTases"/>
    <property type="match status" value="1"/>
</dbReference>
<dbReference type="GeneID" id="41321686"/>
<evidence type="ECO:0000313" key="2">
    <source>
        <dbReference type="EMBL" id="AYQ55048.1"/>
    </source>
</evidence>
<dbReference type="RefSeq" id="WP_015504788.1">
    <property type="nucleotide sequence ID" value="NZ_CP017686.1"/>
</dbReference>
<accession>A0A3G3IH88</accession>
<dbReference type="AlphaFoldDB" id="A0A3G3IH88"/>